<keyword evidence="3" id="KW-1185">Reference proteome</keyword>
<protein>
    <submittedName>
        <fullName evidence="2">SufD family Fe-S cluster assembly protein</fullName>
    </submittedName>
</protein>
<dbReference type="EMBL" id="CP084930">
    <property type="protein sequence ID" value="USI74335.1"/>
    <property type="molecule type" value="Genomic_DNA"/>
</dbReference>
<evidence type="ECO:0000259" key="1">
    <source>
        <dbReference type="Pfam" id="PF01458"/>
    </source>
</evidence>
<dbReference type="Pfam" id="PF01458">
    <property type="entry name" value="SUFBD_core"/>
    <property type="match status" value="1"/>
</dbReference>
<proteinExistence type="predicted"/>
<evidence type="ECO:0000313" key="2">
    <source>
        <dbReference type="EMBL" id="USI74335.1"/>
    </source>
</evidence>
<dbReference type="SUPFAM" id="SSF101960">
    <property type="entry name" value="Stabilizer of iron transporter SufD"/>
    <property type="match status" value="1"/>
</dbReference>
<dbReference type="PANTHER" id="PTHR43575:SF1">
    <property type="entry name" value="PROTEIN ABCI7, CHLOROPLASTIC"/>
    <property type="match status" value="1"/>
</dbReference>
<dbReference type="InterPro" id="IPR000825">
    <property type="entry name" value="SUF_FeS_clus_asmbl_SufBD_core"/>
</dbReference>
<evidence type="ECO:0000313" key="3">
    <source>
        <dbReference type="Proteomes" id="UP001056937"/>
    </source>
</evidence>
<sequence length="362" mass="37353">MSALALPARAEEAWRWADLSGLPALAEARPSGRTPPASDWLLEGAGPRLVFVDGVLDAAASRPAGLAIGPVSAVSGHALGQLTRGATGWTLTLAADAAPAGPIEIVHLGSGGASHVPAEIRLADGAQASLVESFAGHGWANRFTAIRLGQGARLMRAVRIAQADGFVSLRDEAQLGAGASLVTVALGAGGGDLRFDAEVTLGAPEAFAEVGGALLTRGRQRQEAAVVLRHAAAAGQSRQTWRAVAADQAVASLAARVEVARDAQQTDGEQSLRGLLLDRTATINLKPELEIFADDVKCAHGATVGELDAQALFYCQSRGIPRARARGLLTRAFVADALDRIGEAAVREAFRADAEAWLEAAL</sequence>
<dbReference type="PANTHER" id="PTHR43575">
    <property type="entry name" value="PROTEIN ABCI7, CHLOROPLASTIC"/>
    <property type="match status" value="1"/>
</dbReference>
<dbReference type="Proteomes" id="UP001056937">
    <property type="component" value="Chromosome 1"/>
</dbReference>
<feature type="domain" description="SUF system FeS cluster assembly SufBD core" evidence="1">
    <location>
        <begin position="119"/>
        <end position="333"/>
    </location>
</feature>
<accession>A0ABY4XBI6</accession>
<dbReference type="RefSeq" id="WP_252168138.1">
    <property type="nucleotide sequence ID" value="NZ_CP084930.1"/>
</dbReference>
<name>A0ABY4XBI6_9SPHN</name>
<dbReference type="InterPro" id="IPR055346">
    <property type="entry name" value="Fe-S_cluster_assembly_SufBD"/>
</dbReference>
<dbReference type="InterPro" id="IPR037284">
    <property type="entry name" value="SUF_FeS_clus_asmbl_SufBD_sf"/>
</dbReference>
<gene>
    <name evidence="2" type="ORF">LHA26_07780</name>
</gene>
<reference evidence="2" key="1">
    <citation type="journal article" date="2022" name="Toxins">
        <title>Genomic Analysis of Sphingopyxis sp. USTB-05 for Biodegrading Cyanobacterial Hepatotoxins.</title>
        <authorList>
            <person name="Liu C."/>
            <person name="Xu Q."/>
            <person name="Zhao Z."/>
            <person name="Zhang H."/>
            <person name="Liu X."/>
            <person name="Yin C."/>
            <person name="Liu Y."/>
            <person name="Yan H."/>
        </authorList>
    </citation>
    <scope>NUCLEOTIDE SEQUENCE</scope>
    <source>
        <strain evidence="2">NBD5</strain>
    </source>
</reference>
<organism evidence="2 3">
    <name type="scientific">Sphingomonas morindae</name>
    <dbReference type="NCBI Taxonomy" id="1541170"/>
    <lineage>
        <taxon>Bacteria</taxon>
        <taxon>Pseudomonadati</taxon>
        <taxon>Pseudomonadota</taxon>
        <taxon>Alphaproteobacteria</taxon>
        <taxon>Sphingomonadales</taxon>
        <taxon>Sphingomonadaceae</taxon>
        <taxon>Sphingomonas</taxon>
    </lineage>
</organism>